<dbReference type="SUPFAM" id="SSF82771">
    <property type="entry name" value="GIY-YIG endonuclease"/>
    <property type="match status" value="1"/>
</dbReference>
<dbReference type="RefSeq" id="WP_017864802.1">
    <property type="nucleotide sequence ID" value="NZ_CP059049.1"/>
</dbReference>
<dbReference type="EMBL" id="JAWHVL010000039">
    <property type="protein sequence ID" value="MDV2633632.1"/>
    <property type="molecule type" value="Genomic_DNA"/>
</dbReference>
<sequence>MGHGVCFNSFFEDNDKNYDFNEIRLCDIEFSKSNNKFNLGIKGRENLSKLHGVYILRDTLNDKKYIGSTYRSSGIAGKMHSYHDGAGESKLLRALRDEIGNDEFHRRFTFAILEYINPVEFKRRSNNKYESYLVNRENYFKKNILPTDPEEHYNRN</sequence>
<evidence type="ECO:0000313" key="1">
    <source>
        <dbReference type="EMBL" id="MDG5049677.1"/>
    </source>
</evidence>
<comment type="caution">
    <text evidence="2">The sequence shown here is derived from an EMBL/GenBank/DDBJ whole genome shotgun (WGS) entry which is preliminary data.</text>
</comment>
<organism evidence="2 3">
    <name type="scientific">Lactococcus lactis</name>
    <dbReference type="NCBI Taxonomy" id="1358"/>
    <lineage>
        <taxon>Bacteria</taxon>
        <taxon>Bacillati</taxon>
        <taxon>Bacillota</taxon>
        <taxon>Bacilli</taxon>
        <taxon>Lactobacillales</taxon>
        <taxon>Streptococcaceae</taxon>
        <taxon>Lactococcus</taxon>
    </lineage>
</organism>
<dbReference type="Proteomes" id="UP001186047">
    <property type="component" value="Unassembled WGS sequence"/>
</dbReference>
<gene>
    <name evidence="1" type="ORF">OGZ38_11035</name>
    <name evidence="2" type="ORF">RZO31_12300</name>
</gene>
<dbReference type="Proteomes" id="UP001152820">
    <property type="component" value="Unassembled WGS sequence"/>
</dbReference>
<reference evidence="2" key="3">
    <citation type="submission" date="2023-10" db="EMBL/GenBank/DDBJ databases">
        <title>Production of high quality cheese from raw caw milk (raw cheese).</title>
        <authorList>
            <person name="Samouris G."/>
        </authorList>
    </citation>
    <scope>NUCLEOTIDE SEQUENCE</scope>
    <source>
        <strain evidence="2">M17-3</strain>
    </source>
</reference>
<evidence type="ECO:0000313" key="3">
    <source>
        <dbReference type="Proteomes" id="UP001186047"/>
    </source>
</evidence>
<evidence type="ECO:0000313" key="2">
    <source>
        <dbReference type="EMBL" id="MDV2633632.1"/>
    </source>
</evidence>
<reference evidence="1" key="1">
    <citation type="submission" date="2022-10" db="EMBL/GenBank/DDBJ databases">
        <authorList>
            <person name="Turner M.S."/>
            <person name="Huang W."/>
        </authorList>
    </citation>
    <scope>NUCLEOTIDE SEQUENCE</scope>
    <source>
        <strain evidence="1">593</strain>
    </source>
</reference>
<dbReference type="InterPro" id="IPR035901">
    <property type="entry name" value="GIY-YIG_endonuc_sf"/>
</dbReference>
<dbReference type="Gene3D" id="3.40.1440.10">
    <property type="entry name" value="GIY-YIG endonuclease"/>
    <property type="match status" value="1"/>
</dbReference>
<dbReference type="EMBL" id="JAOWLO010000009">
    <property type="protein sequence ID" value="MDG5049677.1"/>
    <property type="molecule type" value="Genomic_DNA"/>
</dbReference>
<name>A0AAE4NTP1_9LACT</name>
<reference evidence="1" key="2">
    <citation type="journal article" date="2023" name="Food Microbiol.">
        <title>Evaluation of the fermentation potential of lactic acid bacteria isolated from herbs, fruits and vegetables as starter cultures in nut-based milk alternatives.</title>
        <authorList>
            <person name="Huang W."/>
            <person name="Dong A."/>
            <person name="Pham H.T."/>
            <person name="Zhou C."/>
            <person name="Huo Z."/>
            <person name="Watjen A.P."/>
            <person name="Prakash S."/>
            <person name="Bang-Berthelsen C.H."/>
            <person name="Turner M.S."/>
        </authorList>
    </citation>
    <scope>NUCLEOTIDE SEQUENCE</scope>
    <source>
        <strain evidence="1">593</strain>
    </source>
</reference>
<proteinExistence type="predicted"/>
<dbReference type="AlphaFoldDB" id="A0AAE4NTP1"/>
<accession>A0AAE4NTP1</accession>
<evidence type="ECO:0008006" key="4">
    <source>
        <dbReference type="Google" id="ProtNLM"/>
    </source>
</evidence>
<protein>
    <recommendedName>
        <fullName evidence="4">GIY-YIG domain-containing protein</fullName>
    </recommendedName>
</protein>